<evidence type="ECO:0000256" key="5">
    <source>
        <dbReference type="ARBA" id="ARBA00023002"/>
    </source>
</evidence>
<reference evidence="8 9" key="1">
    <citation type="journal article" date="2019" name="Sci. Rep.">
        <title>A multi-omics analysis of the grapevine pathogen Lasiodiplodia theobromae reveals that temperature affects the expression of virulence- and pathogenicity-related genes.</title>
        <authorList>
            <person name="Felix C."/>
            <person name="Meneses R."/>
            <person name="Goncalves M.F.M."/>
            <person name="Tilleman L."/>
            <person name="Duarte A.S."/>
            <person name="Jorrin-Novo J.V."/>
            <person name="Van de Peer Y."/>
            <person name="Deforce D."/>
            <person name="Van Nieuwerburgh F."/>
            <person name="Esteves A.C."/>
            <person name="Alves A."/>
        </authorList>
    </citation>
    <scope>NUCLEOTIDE SEQUENCE [LARGE SCALE GENOMIC DNA]</scope>
    <source>
        <strain evidence="8 9">LA-SOL3</strain>
    </source>
</reference>
<dbReference type="PANTHER" id="PTHR42973:SF39">
    <property type="entry name" value="FAD-BINDING PCMH-TYPE DOMAIN-CONTAINING PROTEIN"/>
    <property type="match status" value="1"/>
</dbReference>
<dbReference type="GO" id="GO:0071949">
    <property type="term" value="F:FAD binding"/>
    <property type="evidence" value="ECO:0007669"/>
    <property type="project" value="InterPro"/>
</dbReference>
<proteinExistence type="inferred from homology"/>
<sequence length="386" mass="43406">MPFPPNLPPIPTDPITASNSHHPLYEPLRTRFFNARLPATQPLEIVFPRTTADAAACIRAARARSLHVGVRSGGHNFAAPALVAGGLLLDTLHLNADEFSYDRRTQLVSFGPGATAARLAPWMRDDVGRFWPFGHSPSVGVGGFLCAGGQGWFMRGWGATGAEWVERLEVVTPDGEVRVASRTENEDLFWAARGGGLAFFGVVTRIWGRTVRMRRVWGRTLVFGLSDGGTAKEEEEGEERSRGFEEVMEWALETDATASPKYGVETAIVTCYTNRAEEDYYPDEEDQAMCLPQQYHVSTMTCWHDPAKDEEMKKWIYDAYSRAQPVSVGQYVADFDENHRITKVMTDNALRRFLQIREKYDPQEMFIGYRGLAKVLDEHPKLQDRQ</sequence>
<comment type="cofactor">
    <cofactor evidence="1">
        <name>FAD</name>
        <dbReference type="ChEBI" id="CHEBI:57692"/>
    </cofactor>
</comment>
<evidence type="ECO:0000256" key="3">
    <source>
        <dbReference type="ARBA" id="ARBA00022630"/>
    </source>
</evidence>
<dbReference type="AlphaFoldDB" id="A0A5N5DD79"/>
<keyword evidence="5" id="KW-0560">Oxidoreductase</keyword>
<dbReference type="EMBL" id="VCHE01000029">
    <property type="protein sequence ID" value="KAB2575816.1"/>
    <property type="molecule type" value="Genomic_DNA"/>
</dbReference>
<evidence type="ECO:0000256" key="6">
    <source>
        <dbReference type="SAM" id="MobiDB-lite"/>
    </source>
</evidence>
<dbReference type="PROSITE" id="PS51387">
    <property type="entry name" value="FAD_PCMH"/>
    <property type="match status" value="1"/>
</dbReference>
<dbReference type="Gene3D" id="3.30.465.10">
    <property type="match status" value="2"/>
</dbReference>
<dbReference type="InterPro" id="IPR016169">
    <property type="entry name" value="FAD-bd_PCMH_sub2"/>
</dbReference>
<protein>
    <submittedName>
        <fullName evidence="8">Tetrahydrocannabinolic acid synthase</fullName>
    </submittedName>
</protein>
<dbReference type="InterPro" id="IPR006094">
    <property type="entry name" value="Oxid_FAD_bind_N"/>
</dbReference>
<keyword evidence="3" id="KW-0285">Flavoprotein</keyword>
<dbReference type="Proteomes" id="UP000325902">
    <property type="component" value="Unassembled WGS sequence"/>
</dbReference>
<keyword evidence="9" id="KW-1185">Reference proteome</keyword>
<keyword evidence="4" id="KW-0274">FAD</keyword>
<dbReference type="InterPro" id="IPR050416">
    <property type="entry name" value="FAD-linked_Oxidoreductase"/>
</dbReference>
<feature type="domain" description="FAD-binding PCMH-type" evidence="7">
    <location>
        <begin position="38"/>
        <end position="213"/>
    </location>
</feature>
<dbReference type="SUPFAM" id="SSF56176">
    <property type="entry name" value="FAD-binding/transporter-associated domain-like"/>
    <property type="match status" value="1"/>
</dbReference>
<comment type="caution">
    <text evidence="8">The sequence shown here is derived from an EMBL/GenBank/DDBJ whole genome shotgun (WGS) entry which is preliminary data.</text>
</comment>
<feature type="region of interest" description="Disordered" evidence="6">
    <location>
        <begin position="1"/>
        <end position="21"/>
    </location>
</feature>
<evidence type="ECO:0000256" key="1">
    <source>
        <dbReference type="ARBA" id="ARBA00001974"/>
    </source>
</evidence>
<accession>A0A5N5DD79</accession>
<dbReference type="InterPro" id="IPR016166">
    <property type="entry name" value="FAD-bd_PCMH"/>
</dbReference>
<evidence type="ECO:0000256" key="4">
    <source>
        <dbReference type="ARBA" id="ARBA00022827"/>
    </source>
</evidence>
<evidence type="ECO:0000313" key="9">
    <source>
        <dbReference type="Proteomes" id="UP000325902"/>
    </source>
</evidence>
<dbReference type="InterPro" id="IPR036318">
    <property type="entry name" value="FAD-bd_PCMH-like_sf"/>
</dbReference>
<evidence type="ECO:0000313" key="8">
    <source>
        <dbReference type="EMBL" id="KAB2575816.1"/>
    </source>
</evidence>
<dbReference type="GO" id="GO:0016491">
    <property type="term" value="F:oxidoreductase activity"/>
    <property type="evidence" value="ECO:0007669"/>
    <property type="project" value="UniProtKB-KW"/>
</dbReference>
<dbReference type="PANTHER" id="PTHR42973">
    <property type="entry name" value="BINDING OXIDOREDUCTASE, PUTATIVE (AFU_ORTHOLOGUE AFUA_1G17690)-RELATED"/>
    <property type="match status" value="1"/>
</dbReference>
<organism evidence="8 9">
    <name type="scientific">Lasiodiplodia theobromae</name>
    <dbReference type="NCBI Taxonomy" id="45133"/>
    <lineage>
        <taxon>Eukaryota</taxon>
        <taxon>Fungi</taxon>
        <taxon>Dikarya</taxon>
        <taxon>Ascomycota</taxon>
        <taxon>Pezizomycotina</taxon>
        <taxon>Dothideomycetes</taxon>
        <taxon>Dothideomycetes incertae sedis</taxon>
        <taxon>Botryosphaeriales</taxon>
        <taxon>Botryosphaeriaceae</taxon>
        <taxon>Lasiodiplodia</taxon>
    </lineage>
</organism>
<comment type="similarity">
    <text evidence="2">Belongs to the oxygen-dependent FAD-linked oxidoreductase family.</text>
</comment>
<evidence type="ECO:0000256" key="2">
    <source>
        <dbReference type="ARBA" id="ARBA00005466"/>
    </source>
</evidence>
<name>A0A5N5DD79_9PEZI</name>
<dbReference type="OrthoDB" id="415825at2759"/>
<dbReference type="Pfam" id="PF01565">
    <property type="entry name" value="FAD_binding_4"/>
    <property type="match status" value="1"/>
</dbReference>
<gene>
    <name evidence="8" type="primary">THCAS</name>
    <name evidence="8" type="ORF">DBV05_g5535</name>
</gene>
<dbReference type="Gene3D" id="3.40.462.20">
    <property type="match status" value="1"/>
</dbReference>
<feature type="compositionally biased region" description="Pro residues" evidence="6">
    <location>
        <begin position="1"/>
        <end position="12"/>
    </location>
</feature>
<evidence type="ECO:0000259" key="7">
    <source>
        <dbReference type="PROSITE" id="PS51387"/>
    </source>
</evidence>